<feature type="transmembrane region" description="Helical" evidence="7">
    <location>
        <begin position="621"/>
        <end position="643"/>
    </location>
</feature>
<dbReference type="Proteomes" id="UP000294901">
    <property type="component" value="Unassembled WGS sequence"/>
</dbReference>
<evidence type="ECO:0000313" key="9">
    <source>
        <dbReference type="EMBL" id="TDO42111.1"/>
    </source>
</evidence>
<evidence type="ECO:0000256" key="2">
    <source>
        <dbReference type="ARBA" id="ARBA00022679"/>
    </source>
</evidence>
<keyword evidence="1 9" id="KW-0723">Serine/threonine-protein kinase</keyword>
<keyword evidence="7" id="KW-0812">Transmembrane</keyword>
<dbReference type="PROSITE" id="PS50011">
    <property type="entry name" value="PROTEIN_KINASE_DOM"/>
    <property type="match status" value="1"/>
</dbReference>
<dbReference type="InterPro" id="IPR008271">
    <property type="entry name" value="Ser/Thr_kinase_AS"/>
</dbReference>
<dbReference type="OrthoDB" id="5492697at2"/>
<name>A0A4R6K1V9_9ACTN</name>
<comment type="caution">
    <text evidence="9">The sequence shown here is derived from an EMBL/GenBank/DDBJ whole genome shotgun (WGS) entry which is preliminary data.</text>
</comment>
<evidence type="ECO:0000256" key="3">
    <source>
        <dbReference type="ARBA" id="ARBA00022741"/>
    </source>
</evidence>
<dbReference type="RefSeq" id="WP_133876046.1">
    <property type="nucleotide sequence ID" value="NZ_BOMD01000095.1"/>
</dbReference>
<feature type="region of interest" description="Disordered" evidence="6">
    <location>
        <begin position="1"/>
        <end position="43"/>
    </location>
</feature>
<keyword evidence="10" id="KW-1185">Reference proteome</keyword>
<reference evidence="9 10" key="1">
    <citation type="submission" date="2019-03" db="EMBL/GenBank/DDBJ databases">
        <title>Sequencing the genomes of 1000 actinobacteria strains.</title>
        <authorList>
            <person name="Klenk H.-P."/>
        </authorList>
    </citation>
    <scope>NUCLEOTIDE SEQUENCE [LARGE SCALE GENOMIC DNA]</scope>
    <source>
        <strain evidence="9 10">DSM 43805</strain>
    </source>
</reference>
<dbReference type="AlphaFoldDB" id="A0A4R6K1V9"/>
<dbReference type="PROSITE" id="PS00108">
    <property type="entry name" value="PROTEIN_KINASE_ST"/>
    <property type="match status" value="1"/>
</dbReference>
<keyword evidence="7" id="KW-0472">Membrane</keyword>
<feature type="domain" description="Protein kinase" evidence="8">
    <location>
        <begin position="52"/>
        <end position="296"/>
    </location>
</feature>
<dbReference type="SMART" id="SM00220">
    <property type="entry name" value="S_TKc"/>
    <property type="match status" value="1"/>
</dbReference>
<evidence type="ECO:0000259" key="8">
    <source>
        <dbReference type="PROSITE" id="PS50011"/>
    </source>
</evidence>
<evidence type="ECO:0000256" key="4">
    <source>
        <dbReference type="ARBA" id="ARBA00022777"/>
    </source>
</evidence>
<keyword evidence="2" id="KW-0808">Transferase</keyword>
<sequence>MTYPAPEADAPVTVLDPGRRRPDDGDITLLDPGRSRPAVPEGLPPALHARFTVLRRLDRTGAEADVYLVQERASGAERVLKLYRGPGPEPAVRTFLANKQSRHVVTVTEAGTADDRGYEVMEHLAGGSLAELRHDDPARLGAEALTGLVRQLTDALTEVHANGIVHRDVKPANILVRRLAPLEVALIDFGISLHAPIDRSVTDASGTVRYMPPEYVSGQLVTTAFDWWSLGISVLELATGQPFLDGLDDVLIRVEITSGPVSTEAVVDPRLRLLCRGLLAQSLDDRWGAEQVTEWLDGGSPDVPTGYAAPAGAAEAEVEAEQPYPYADTEYRNRVLLAVAMTANWEHTAQLLFGDDPEPLRALNTWREQFPPDPEYTDAPGEPANVRLLRLLRSMAPMLPPIYRGVNVVRTTLPAIARGAFTNDGNLPAIVRDLWRFELLPLLATGRAGAGLTGGDGLDEVDRQWRLRRRQWHEAARGIEDPQVRTQLEGAGGARTRALALSLWATVADDNTRAEIRRARAEEARRFRLPWFSGLLERPDGMWLAYLVRDHAEERAEEQLAAARRRAWLNRNRRFREWSRRQNRPVALSWAVAGVFLMIALCAVLIGVSDAVAPASDSAVLNAWVATMFAGLAALTAEAVLAWEIGGRFHPRYSTLGAAFIALGRAARSVAGRGIAVAVLLGVLAVAAVLTAYQPMVTPLLGGLGIVSWAVPRFMRWRTDQEHERAEADRGAQELLAARAT</sequence>
<dbReference type="GO" id="GO:0005524">
    <property type="term" value="F:ATP binding"/>
    <property type="evidence" value="ECO:0007669"/>
    <property type="project" value="UniProtKB-KW"/>
</dbReference>
<dbReference type="InterPro" id="IPR011009">
    <property type="entry name" value="Kinase-like_dom_sf"/>
</dbReference>
<evidence type="ECO:0000256" key="6">
    <source>
        <dbReference type="SAM" id="MobiDB-lite"/>
    </source>
</evidence>
<evidence type="ECO:0000313" key="10">
    <source>
        <dbReference type="Proteomes" id="UP000294901"/>
    </source>
</evidence>
<proteinExistence type="predicted"/>
<accession>A0A4R6K1V9</accession>
<dbReference type="InterPro" id="IPR000719">
    <property type="entry name" value="Prot_kinase_dom"/>
</dbReference>
<dbReference type="SUPFAM" id="SSF56112">
    <property type="entry name" value="Protein kinase-like (PK-like)"/>
    <property type="match status" value="1"/>
</dbReference>
<keyword evidence="7" id="KW-1133">Transmembrane helix</keyword>
<keyword evidence="4 9" id="KW-0418">Kinase</keyword>
<dbReference type="Gene3D" id="1.10.510.10">
    <property type="entry name" value="Transferase(Phosphotransferase) domain 1"/>
    <property type="match status" value="1"/>
</dbReference>
<evidence type="ECO:0000256" key="1">
    <source>
        <dbReference type="ARBA" id="ARBA00022527"/>
    </source>
</evidence>
<organism evidence="9 10">
    <name type="scientific">Paractinoplanes brasiliensis</name>
    <dbReference type="NCBI Taxonomy" id="52695"/>
    <lineage>
        <taxon>Bacteria</taxon>
        <taxon>Bacillati</taxon>
        <taxon>Actinomycetota</taxon>
        <taxon>Actinomycetes</taxon>
        <taxon>Micromonosporales</taxon>
        <taxon>Micromonosporaceae</taxon>
        <taxon>Paractinoplanes</taxon>
    </lineage>
</organism>
<dbReference type="PANTHER" id="PTHR24351">
    <property type="entry name" value="RIBOSOMAL PROTEIN S6 KINASE"/>
    <property type="match status" value="1"/>
</dbReference>
<dbReference type="EMBL" id="SNWR01000001">
    <property type="protein sequence ID" value="TDO42111.1"/>
    <property type="molecule type" value="Genomic_DNA"/>
</dbReference>
<keyword evidence="3" id="KW-0547">Nucleotide-binding</keyword>
<feature type="transmembrane region" description="Helical" evidence="7">
    <location>
        <begin position="670"/>
        <end position="690"/>
    </location>
</feature>
<keyword evidence="5" id="KW-0067">ATP-binding</keyword>
<dbReference type="Pfam" id="PF00069">
    <property type="entry name" value="Pkinase"/>
    <property type="match status" value="1"/>
</dbReference>
<feature type="transmembrane region" description="Helical" evidence="7">
    <location>
        <begin position="586"/>
        <end position="609"/>
    </location>
</feature>
<protein>
    <submittedName>
        <fullName evidence="9">Serine/threonine protein kinase</fullName>
    </submittedName>
</protein>
<gene>
    <name evidence="9" type="ORF">C8E87_5874</name>
</gene>
<evidence type="ECO:0000256" key="5">
    <source>
        <dbReference type="ARBA" id="ARBA00022840"/>
    </source>
</evidence>
<dbReference type="GO" id="GO:0004674">
    <property type="term" value="F:protein serine/threonine kinase activity"/>
    <property type="evidence" value="ECO:0007669"/>
    <property type="project" value="UniProtKB-KW"/>
</dbReference>
<evidence type="ECO:0000256" key="7">
    <source>
        <dbReference type="SAM" id="Phobius"/>
    </source>
</evidence>
<feature type="transmembrane region" description="Helical" evidence="7">
    <location>
        <begin position="696"/>
        <end position="715"/>
    </location>
</feature>